<evidence type="ECO:0000256" key="6">
    <source>
        <dbReference type="ARBA" id="ARBA00022900"/>
    </source>
</evidence>
<dbReference type="Proteomes" id="UP000199063">
    <property type="component" value="Unassembled WGS sequence"/>
</dbReference>
<protein>
    <recommendedName>
        <fullName evidence="8">Probable subtilase-type protease inhibitor</fullName>
    </recommendedName>
</protein>
<keyword evidence="8" id="KW-0732">Signal</keyword>
<comment type="function">
    <text evidence="8">Strong inhibitor of bacterial serine proteases such as subtilisin.</text>
</comment>
<feature type="disulfide bond" evidence="8">
    <location>
        <begin position="62"/>
        <end position="77"/>
    </location>
</feature>
<dbReference type="RefSeq" id="WP_093658973.1">
    <property type="nucleotide sequence ID" value="NZ_FNHI01000020.1"/>
</dbReference>
<sequence length="143" mass="14876" precursor="true">MRRKTARWTAGGATLAFALLGSTAGIAHGEPASLYAPSALVLTTAHGESSATSPERAVTLTCAPGTTGTHPSSDGACAALSQVKGEFGGLSEISRGQPRFCTREYNPVTVTAQGVWQGKRVNYEHTFANECIKNAEGAAVFEF</sequence>
<name>A0A1G9YX46_9ACTN</name>
<dbReference type="GO" id="GO:0004867">
    <property type="term" value="F:serine-type endopeptidase inhibitor activity"/>
    <property type="evidence" value="ECO:0007669"/>
    <property type="project" value="UniProtKB-UniRule"/>
</dbReference>
<evidence type="ECO:0000256" key="2">
    <source>
        <dbReference type="ARBA" id="ARBA00010472"/>
    </source>
</evidence>
<feature type="chain" id="PRO_5039771277" description="Probable subtilase-type protease inhibitor" evidence="8">
    <location>
        <begin position="28"/>
        <end position="143"/>
    </location>
</feature>
<evidence type="ECO:0000256" key="9">
    <source>
        <dbReference type="RuleBase" id="RU003471"/>
    </source>
</evidence>
<evidence type="ECO:0000313" key="12">
    <source>
        <dbReference type="Proteomes" id="UP000199063"/>
    </source>
</evidence>
<comment type="subunit">
    <text evidence="3 8">Homodimer.</text>
</comment>
<evidence type="ECO:0000256" key="5">
    <source>
        <dbReference type="ARBA" id="ARBA00022690"/>
    </source>
</evidence>
<organism evidence="11 12">
    <name type="scientific">Streptomyces wuyuanensis</name>
    <dbReference type="NCBI Taxonomy" id="1196353"/>
    <lineage>
        <taxon>Bacteria</taxon>
        <taxon>Bacillati</taxon>
        <taxon>Actinomycetota</taxon>
        <taxon>Actinomycetes</taxon>
        <taxon>Kitasatosporales</taxon>
        <taxon>Streptomycetaceae</taxon>
        <taxon>Streptomyces</taxon>
    </lineage>
</organism>
<dbReference type="PROSITE" id="PS00999">
    <property type="entry name" value="SSI"/>
    <property type="match status" value="1"/>
</dbReference>
<comment type="similarity">
    <text evidence="2 8 9">Belongs to the protease inhibitor I16 (SSI) family.</text>
</comment>
<comment type="subcellular location">
    <subcellularLocation>
        <location evidence="1 8">Secreted</location>
    </subcellularLocation>
</comment>
<evidence type="ECO:0000256" key="3">
    <source>
        <dbReference type="ARBA" id="ARBA00011738"/>
    </source>
</evidence>
<evidence type="ECO:0000313" key="11">
    <source>
        <dbReference type="EMBL" id="SDN13722.1"/>
    </source>
</evidence>
<feature type="site" description="Reactive bond" evidence="8">
    <location>
        <begin position="103"/>
        <end position="104"/>
    </location>
</feature>
<feature type="disulfide bond" evidence="8">
    <location>
        <begin position="101"/>
        <end position="131"/>
    </location>
</feature>
<reference evidence="12" key="1">
    <citation type="submission" date="2016-10" db="EMBL/GenBank/DDBJ databases">
        <authorList>
            <person name="Varghese N."/>
            <person name="Submissions S."/>
        </authorList>
    </citation>
    <scope>NUCLEOTIDE SEQUENCE [LARGE SCALE GENOMIC DNA]</scope>
    <source>
        <strain evidence="12">CGMCC 4.7042</strain>
    </source>
</reference>
<dbReference type="OrthoDB" id="3542626at2"/>
<accession>A0A1G9YX46</accession>
<dbReference type="STRING" id="1196353.SAMN05444921_1202"/>
<dbReference type="GO" id="GO:0005576">
    <property type="term" value="C:extracellular region"/>
    <property type="evidence" value="ECO:0007669"/>
    <property type="project" value="UniProtKB-SubCell"/>
</dbReference>
<dbReference type="HAMAP" id="MF_00778">
    <property type="entry name" value="SSI"/>
    <property type="match status" value="1"/>
</dbReference>
<keyword evidence="6 8" id="KW-0722">Serine protease inhibitor</keyword>
<dbReference type="InterPro" id="IPR023549">
    <property type="entry name" value="Subtilisin_inhibitor"/>
</dbReference>
<evidence type="ECO:0000256" key="8">
    <source>
        <dbReference type="HAMAP-Rule" id="MF_00778"/>
    </source>
</evidence>
<evidence type="ECO:0000259" key="10">
    <source>
        <dbReference type="Pfam" id="PF00720"/>
    </source>
</evidence>
<gene>
    <name evidence="8" type="primary">sti</name>
    <name evidence="11" type="ORF">SAMN05444921_1202</name>
</gene>
<dbReference type="PRINTS" id="PR00294">
    <property type="entry name" value="SSBTLNINHBTR"/>
</dbReference>
<dbReference type="InterPro" id="IPR036819">
    <property type="entry name" value="Subtilisin_inhibitor-like_sf"/>
</dbReference>
<keyword evidence="5 8" id="KW-0646">Protease inhibitor</keyword>
<dbReference type="InterPro" id="IPR000691">
    <property type="entry name" value="Prot_inh_I16_SSI"/>
</dbReference>
<evidence type="ECO:0000256" key="4">
    <source>
        <dbReference type="ARBA" id="ARBA00022525"/>
    </source>
</evidence>
<keyword evidence="4 8" id="KW-0964">Secreted</keyword>
<dbReference type="Pfam" id="PF00720">
    <property type="entry name" value="SSI"/>
    <property type="match status" value="1"/>
</dbReference>
<dbReference type="AlphaFoldDB" id="A0A1G9YX46"/>
<feature type="signal peptide" evidence="8">
    <location>
        <begin position="1"/>
        <end position="27"/>
    </location>
</feature>
<keyword evidence="12" id="KW-1185">Reference proteome</keyword>
<proteinExistence type="inferred from homology"/>
<dbReference type="EMBL" id="FNHI01000020">
    <property type="protein sequence ID" value="SDN13722.1"/>
    <property type="molecule type" value="Genomic_DNA"/>
</dbReference>
<keyword evidence="7 8" id="KW-1015">Disulfide bond</keyword>
<evidence type="ECO:0000256" key="1">
    <source>
        <dbReference type="ARBA" id="ARBA00004613"/>
    </source>
</evidence>
<dbReference type="SUPFAM" id="SSF55399">
    <property type="entry name" value="Subtilisin inhibitor"/>
    <property type="match status" value="1"/>
</dbReference>
<feature type="domain" description="Subtilisin inhibitor" evidence="10">
    <location>
        <begin position="36"/>
        <end position="129"/>
    </location>
</feature>
<evidence type="ECO:0000256" key="7">
    <source>
        <dbReference type="ARBA" id="ARBA00023157"/>
    </source>
</evidence>
<dbReference type="InterPro" id="IPR020054">
    <property type="entry name" value="Prot_inh_SSI_I16_CS"/>
</dbReference>
<dbReference type="GeneID" id="40832447"/>
<dbReference type="Gene3D" id="3.30.350.10">
    <property type="entry name" value="Subtilisin inhibitor-like"/>
    <property type="match status" value="1"/>
</dbReference>